<dbReference type="InterPro" id="IPR051080">
    <property type="entry name" value="Nematode_rcpt-like_serp_alpha"/>
</dbReference>
<dbReference type="Gene3D" id="1.20.1070.10">
    <property type="entry name" value="Rhodopsin 7-helix transmembrane proteins"/>
    <property type="match status" value="1"/>
</dbReference>
<keyword evidence="2 6" id="KW-0812">Transmembrane</keyword>
<evidence type="ECO:0000256" key="6">
    <source>
        <dbReference type="SAM" id="Phobius"/>
    </source>
</evidence>
<feature type="transmembrane region" description="Helical" evidence="6">
    <location>
        <begin position="133"/>
        <end position="152"/>
    </location>
</feature>
<dbReference type="Pfam" id="PF02117">
    <property type="entry name" value="7TM_GPCR_Sra"/>
    <property type="match status" value="2"/>
</dbReference>
<organism evidence="7 8">
    <name type="scientific">Caenorhabditis angaria</name>
    <dbReference type="NCBI Taxonomy" id="860376"/>
    <lineage>
        <taxon>Eukaryota</taxon>
        <taxon>Metazoa</taxon>
        <taxon>Ecdysozoa</taxon>
        <taxon>Nematoda</taxon>
        <taxon>Chromadorea</taxon>
        <taxon>Rhabditida</taxon>
        <taxon>Rhabditina</taxon>
        <taxon>Rhabditomorpha</taxon>
        <taxon>Rhabditoidea</taxon>
        <taxon>Rhabditidae</taxon>
        <taxon>Peloderinae</taxon>
        <taxon>Caenorhabditis</taxon>
    </lineage>
</organism>
<evidence type="ECO:0000256" key="4">
    <source>
        <dbReference type="ARBA" id="ARBA00023136"/>
    </source>
</evidence>
<feature type="transmembrane region" description="Helical" evidence="6">
    <location>
        <begin position="259"/>
        <end position="283"/>
    </location>
</feature>
<comment type="similarity">
    <text evidence="5">Belongs to the nematode receptor-like protein sra family.</text>
</comment>
<name>A0A9P1N0C0_9PELO</name>
<keyword evidence="3 6" id="KW-1133">Transmembrane helix</keyword>
<comment type="subcellular location">
    <subcellularLocation>
        <location evidence="1">Membrane</location>
        <topology evidence="1">Multi-pass membrane protein</topology>
    </subcellularLocation>
</comment>
<keyword evidence="4 6" id="KW-0472">Membrane</keyword>
<evidence type="ECO:0000256" key="5">
    <source>
        <dbReference type="ARBA" id="ARBA00037994"/>
    </source>
</evidence>
<dbReference type="GO" id="GO:0004930">
    <property type="term" value="F:G protein-coupled receptor activity"/>
    <property type="evidence" value="ECO:0007669"/>
    <property type="project" value="InterPro"/>
</dbReference>
<feature type="transmembrane region" description="Helical" evidence="6">
    <location>
        <begin position="498"/>
        <end position="523"/>
    </location>
</feature>
<gene>
    <name evidence="7" type="ORF">CAMP_LOCUS5613</name>
</gene>
<evidence type="ECO:0000313" key="8">
    <source>
        <dbReference type="Proteomes" id="UP001152747"/>
    </source>
</evidence>
<feature type="transmembrane region" description="Helical" evidence="6">
    <location>
        <begin position="416"/>
        <end position="435"/>
    </location>
</feature>
<proteinExistence type="inferred from homology"/>
<dbReference type="GO" id="GO:0016020">
    <property type="term" value="C:membrane"/>
    <property type="evidence" value="ECO:0007669"/>
    <property type="project" value="UniProtKB-SubCell"/>
</dbReference>
<evidence type="ECO:0000256" key="3">
    <source>
        <dbReference type="ARBA" id="ARBA00022989"/>
    </source>
</evidence>
<dbReference type="PANTHER" id="PTHR31357:SF5">
    <property type="entry name" value="SERPENTINE RECEPTOR CLASS ALPHA-1-RELATED"/>
    <property type="match status" value="1"/>
</dbReference>
<sequence>MCIFLEIYSPFGVQLALIISASILFISILISLFAIYKLMTQSIIEYSTRIFLILSLLFVIYHQVSFLSLRVLTFVQIHLEICTNVISNCQFFMQGNLIGNAGLSFIQVSMSIDRILHLSFKNTYQKYRQFPGIFFVILTLFLSIYTYCYVIQDDELKEETKTCGELPTKSYGNYTNVLKFTFYLAIVDMFTDLIVLKLSMINEKKQRQLYSVTERFEAQAALKSTQTIMTISTIQFLSQILYTALFFILTYLIENFEGFTFLMINILGYPVPYTNTLHAVLIIHSLNRIKNQRLENIKSMTTQKQSSDEYMSKLKMHLVICNTVVSKCKLMIQGNLIGNSGLSLVQVAMSIERIIHIIFRKKYEKFKTIPGIIMTITTIYGAISVYSFIIGDNPFTDTVTTCTYLPMKTYPRYTQVLFFTFWLSISNLIVDGLILRQNQKHEKLQRNMYSVTKRFEATTSLKCTQAIMVISLVNVLSQILYSVLYFIIVFFIPDGTSFIFIFVNTLGYPVPYTSTLHACLIIYSLNRMRNQRRATIQSLTNQKQTFDDYIRNIKSAWA</sequence>
<evidence type="ECO:0000256" key="2">
    <source>
        <dbReference type="ARBA" id="ARBA00022692"/>
    </source>
</evidence>
<keyword evidence="8" id="KW-1185">Reference proteome</keyword>
<protein>
    <submittedName>
        <fullName evidence="7">Uncharacterized protein</fullName>
    </submittedName>
</protein>
<accession>A0A9P1N0C0</accession>
<evidence type="ECO:0000256" key="1">
    <source>
        <dbReference type="ARBA" id="ARBA00004141"/>
    </source>
</evidence>
<feature type="transmembrane region" description="Helical" evidence="6">
    <location>
        <begin position="180"/>
        <end position="198"/>
    </location>
</feature>
<dbReference type="AlphaFoldDB" id="A0A9P1N0C0"/>
<feature type="transmembrane region" description="Helical" evidence="6">
    <location>
        <begin position="466"/>
        <end position="492"/>
    </location>
</feature>
<dbReference type="EMBL" id="CANHGI010000002">
    <property type="protein sequence ID" value="CAI5442976.1"/>
    <property type="molecule type" value="Genomic_DNA"/>
</dbReference>
<feature type="transmembrane region" description="Helical" evidence="6">
    <location>
        <begin position="15"/>
        <end position="38"/>
    </location>
</feature>
<feature type="transmembrane region" description="Helical" evidence="6">
    <location>
        <begin position="50"/>
        <end position="71"/>
    </location>
</feature>
<feature type="transmembrane region" description="Helical" evidence="6">
    <location>
        <begin position="233"/>
        <end position="253"/>
    </location>
</feature>
<evidence type="ECO:0000313" key="7">
    <source>
        <dbReference type="EMBL" id="CAI5442976.1"/>
    </source>
</evidence>
<comment type="caution">
    <text evidence="7">The sequence shown here is derived from an EMBL/GenBank/DDBJ whole genome shotgun (WGS) entry which is preliminary data.</text>
</comment>
<reference evidence="7" key="1">
    <citation type="submission" date="2022-11" db="EMBL/GenBank/DDBJ databases">
        <authorList>
            <person name="Kikuchi T."/>
        </authorList>
    </citation>
    <scope>NUCLEOTIDE SEQUENCE</scope>
    <source>
        <strain evidence="7">PS1010</strain>
    </source>
</reference>
<feature type="transmembrane region" description="Helical" evidence="6">
    <location>
        <begin position="369"/>
        <end position="389"/>
    </location>
</feature>
<dbReference type="Proteomes" id="UP001152747">
    <property type="component" value="Unassembled WGS sequence"/>
</dbReference>
<dbReference type="PRINTS" id="PR00697">
    <property type="entry name" value="TMPROTEINSRA"/>
</dbReference>
<dbReference type="PANTHER" id="PTHR31357">
    <property type="entry name" value="SERPENTINE RECEPTOR CLASS ALPHA-10"/>
    <property type="match status" value="1"/>
</dbReference>
<dbReference type="InterPro" id="IPR000344">
    <property type="entry name" value="7TM_GPCR_serpentine_rcpt_Sra"/>
</dbReference>
<dbReference type="GO" id="GO:0004984">
    <property type="term" value="F:olfactory receptor activity"/>
    <property type="evidence" value="ECO:0007669"/>
    <property type="project" value="TreeGrafter"/>
</dbReference>
<dbReference type="SUPFAM" id="SSF81321">
    <property type="entry name" value="Family A G protein-coupled receptor-like"/>
    <property type="match status" value="1"/>
</dbReference>